<evidence type="ECO:0000259" key="2">
    <source>
        <dbReference type="Pfam" id="PF13960"/>
    </source>
</evidence>
<organism>
    <name type="scientific">Ixodes scapularis</name>
    <name type="common">Black-legged tick</name>
    <name type="synonym">Deer tick</name>
    <dbReference type="NCBI Taxonomy" id="6945"/>
    <lineage>
        <taxon>Eukaryota</taxon>
        <taxon>Metazoa</taxon>
        <taxon>Ecdysozoa</taxon>
        <taxon>Arthropoda</taxon>
        <taxon>Chelicerata</taxon>
        <taxon>Arachnida</taxon>
        <taxon>Acari</taxon>
        <taxon>Parasitiformes</taxon>
        <taxon>Ixodida</taxon>
        <taxon>Ixodoidea</taxon>
        <taxon>Ixodidae</taxon>
        <taxon>Ixodinae</taxon>
        <taxon>Ixodes</taxon>
    </lineage>
</organism>
<dbReference type="InterPro" id="IPR025452">
    <property type="entry name" value="DUF4218"/>
</dbReference>
<dbReference type="VEuPathDB" id="VectorBase:ISCP_036866"/>
<dbReference type="OrthoDB" id="6437593at2759"/>
<reference evidence="4" key="2">
    <citation type="submission" date="2020-05" db="UniProtKB">
        <authorList>
            <consortium name="EnsemblMetazoa"/>
        </authorList>
    </citation>
    <scope>IDENTIFICATION</scope>
    <source>
        <strain evidence="4">wikel</strain>
    </source>
</reference>
<dbReference type="EnsemblMetazoa" id="ISCW009185-RA">
    <property type="protein sequence ID" value="ISCW009185-PA"/>
    <property type="gene ID" value="ISCW009185"/>
</dbReference>
<sequence>MHCVCLGVVRKLIGLWLRGPLSVRLGSTSVSALSRELALLGKLSATDFQRKCRGLQEFDRWKATEFRFFLLYAGPVTLRKVVKPEVYKHFLLLHVGIAILVSPSMVHMLDYAEQLLRLFVRECSVIYGKTSLVYNVHLLIHLANDCRLLGPLDNFSCFPFENYLGRLKTLVRSGNKPLQQLHRRILEDRACAVSHTLDTAASTQGEFCVVPSSCHMSGPTGALAICCDQQFTKALLKGSKLNVQGRDNCVLISEGRVVVLANILTHSDEVLLVGHEFKHVQDLYRYPCRSSLLSIFLVSCLDSRL</sequence>
<evidence type="ECO:0000313" key="4">
    <source>
        <dbReference type="EnsemblMetazoa" id="ISCW009185-PA"/>
    </source>
</evidence>
<reference evidence="3 5" key="1">
    <citation type="submission" date="2008-03" db="EMBL/GenBank/DDBJ databases">
        <title>Annotation of Ixodes scapularis.</title>
        <authorList>
            <consortium name="Ixodes scapularis Genome Project Consortium"/>
            <person name="Caler E."/>
            <person name="Hannick L.I."/>
            <person name="Bidwell S."/>
            <person name="Joardar V."/>
            <person name="Thiagarajan M."/>
            <person name="Amedeo P."/>
            <person name="Galinsky K.J."/>
            <person name="Schobel S."/>
            <person name="Inman J."/>
            <person name="Hostetler J."/>
            <person name="Miller J."/>
            <person name="Hammond M."/>
            <person name="Megy K."/>
            <person name="Lawson D."/>
            <person name="Kodira C."/>
            <person name="Sutton G."/>
            <person name="Meyer J."/>
            <person name="Hill C.A."/>
            <person name="Birren B."/>
            <person name="Nene V."/>
            <person name="Collins F."/>
            <person name="Alarcon-Chaidez F."/>
            <person name="Wikel S."/>
            <person name="Strausberg R."/>
        </authorList>
    </citation>
    <scope>NUCLEOTIDE SEQUENCE [LARGE SCALE GENOMIC DNA]</scope>
    <source>
        <strain evidence="5">Wikel</strain>
        <strain evidence="3">Wikel colony</strain>
    </source>
</reference>
<dbReference type="InParanoid" id="B7Q1U0"/>
<dbReference type="STRING" id="6945.B7Q1U0"/>
<gene>
    <name evidence="3" type="ORF">IscW_ISCW009185</name>
</gene>
<dbReference type="PANTHER" id="PTHR33053:SF25">
    <property type="entry name" value="TRANSPOSASE DOMAIN-CONTAINING PROTEIN"/>
    <property type="match status" value="1"/>
</dbReference>
<accession>B7Q1U0</accession>
<feature type="non-terminal residue" evidence="3">
    <location>
        <position position="305"/>
    </location>
</feature>
<feature type="domain" description="DUF4218" evidence="2">
    <location>
        <begin position="133"/>
        <end position="180"/>
    </location>
</feature>
<evidence type="ECO:0000256" key="1">
    <source>
        <dbReference type="SAM" id="Phobius"/>
    </source>
</evidence>
<dbReference type="HOGENOM" id="CLU_057771_0_0_1"/>
<dbReference type="EMBL" id="ABJB010902793">
    <property type="status" value="NOT_ANNOTATED_CDS"/>
    <property type="molecule type" value="Genomic_DNA"/>
</dbReference>
<dbReference type="PANTHER" id="PTHR33053">
    <property type="entry name" value="PROTEIN, PUTATIVE-RELATED"/>
    <property type="match status" value="1"/>
</dbReference>
<evidence type="ECO:0000313" key="5">
    <source>
        <dbReference type="Proteomes" id="UP000001555"/>
    </source>
</evidence>
<dbReference type="VEuPathDB" id="VectorBase:ISCI009185"/>
<dbReference type="PaxDb" id="6945-B7Q1U0"/>
<dbReference type="EMBL" id="DS839406">
    <property type="protein sequence ID" value="EEC12812.1"/>
    <property type="molecule type" value="Genomic_DNA"/>
</dbReference>
<keyword evidence="1" id="KW-0812">Transmembrane</keyword>
<dbReference type="Pfam" id="PF13960">
    <property type="entry name" value="DUF4218"/>
    <property type="match status" value="1"/>
</dbReference>
<dbReference type="Proteomes" id="UP000001555">
    <property type="component" value="Unassembled WGS sequence"/>
</dbReference>
<dbReference type="AlphaFoldDB" id="B7Q1U0"/>
<evidence type="ECO:0000313" key="3">
    <source>
        <dbReference type="EMBL" id="EEC12812.1"/>
    </source>
</evidence>
<proteinExistence type="predicted"/>
<keyword evidence="1" id="KW-0472">Membrane</keyword>
<protein>
    <recommendedName>
        <fullName evidence="2">DUF4218 domain-containing protein</fullName>
    </recommendedName>
</protein>
<name>B7Q1U0_IXOSC</name>
<keyword evidence="1" id="KW-1133">Transmembrane helix</keyword>
<dbReference type="VEuPathDB" id="VectorBase:ISCW009185"/>
<feature type="transmembrane region" description="Helical" evidence="1">
    <location>
        <begin position="90"/>
        <end position="109"/>
    </location>
</feature>
<keyword evidence="5" id="KW-1185">Reference proteome</keyword>